<evidence type="ECO:0000256" key="2">
    <source>
        <dbReference type="SAM" id="Phobius"/>
    </source>
</evidence>
<keyword evidence="2" id="KW-0812">Transmembrane</keyword>
<organism evidence="3 4">
    <name type="scientific">Xylanibacillus composti</name>
    <dbReference type="NCBI Taxonomy" id="1572762"/>
    <lineage>
        <taxon>Bacteria</taxon>
        <taxon>Bacillati</taxon>
        <taxon>Bacillota</taxon>
        <taxon>Bacilli</taxon>
        <taxon>Bacillales</taxon>
        <taxon>Paenibacillaceae</taxon>
        <taxon>Xylanibacillus</taxon>
    </lineage>
</organism>
<dbReference type="NCBIfam" id="TIGR02896">
    <property type="entry name" value="spore_III_AF"/>
    <property type="match status" value="1"/>
</dbReference>
<keyword evidence="2" id="KW-0472">Membrane</keyword>
<dbReference type="AlphaFoldDB" id="A0A8J4H870"/>
<reference evidence="3" key="1">
    <citation type="submission" date="2021-04" db="EMBL/GenBank/DDBJ databases">
        <title>Draft genome sequence of Xylanibacillus composti strain K13.</title>
        <authorList>
            <person name="Uke A."/>
            <person name="Chhe C."/>
            <person name="Baramee S."/>
            <person name="Kosugi A."/>
        </authorList>
    </citation>
    <scope>NUCLEOTIDE SEQUENCE</scope>
    <source>
        <strain evidence="3">K13</strain>
    </source>
</reference>
<dbReference type="EMBL" id="BOVK01000055">
    <property type="protein sequence ID" value="GIQ70688.1"/>
    <property type="molecule type" value="Genomic_DNA"/>
</dbReference>
<evidence type="ECO:0000256" key="1">
    <source>
        <dbReference type="SAM" id="Coils"/>
    </source>
</evidence>
<dbReference type="Proteomes" id="UP000677918">
    <property type="component" value="Unassembled WGS sequence"/>
</dbReference>
<sequence length="251" mass="27306">MIAWLSEWLKEIVVIVLLAVFVDLVLPNRSMQRYVKVVLSLLILLAILSPLVELLRSGEQWDVWLQPGAGERIGQPLAGAGEMASLAAISREAEQMTAERNRQALELAQLRLESAVARTLEESLAIRKADVSAELRPGANPEEVLLKGMAIRLWLRPDAEEAAAAAVRQDSSKPAAIAPIEPVAPVVVAIREEPSAWASVKPGEPQPAAEDVAADTQAIDNEALQQAALALVEEQYDIPRDKVRISVDARR</sequence>
<feature type="transmembrane region" description="Helical" evidence="2">
    <location>
        <begin position="12"/>
        <end position="27"/>
    </location>
</feature>
<feature type="transmembrane region" description="Helical" evidence="2">
    <location>
        <begin position="34"/>
        <end position="52"/>
    </location>
</feature>
<accession>A0A8J4H870</accession>
<evidence type="ECO:0008006" key="5">
    <source>
        <dbReference type="Google" id="ProtNLM"/>
    </source>
</evidence>
<dbReference type="Pfam" id="PF09581">
    <property type="entry name" value="Spore_III_AF"/>
    <property type="match status" value="1"/>
</dbReference>
<dbReference type="InterPro" id="IPR014245">
    <property type="entry name" value="Spore_III_AF"/>
</dbReference>
<dbReference type="RefSeq" id="WP_213413504.1">
    <property type="nucleotide sequence ID" value="NZ_BOVK01000055.1"/>
</dbReference>
<protein>
    <recommendedName>
        <fullName evidence="5">Stage III sporulation protein AF</fullName>
    </recommendedName>
</protein>
<name>A0A8J4H870_9BACL</name>
<comment type="caution">
    <text evidence="3">The sequence shown here is derived from an EMBL/GenBank/DDBJ whole genome shotgun (WGS) entry which is preliminary data.</text>
</comment>
<evidence type="ECO:0000313" key="3">
    <source>
        <dbReference type="EMBL" id="GIQ70688.1"/>
    </source>
</evidence>
<evidence type="ECO:0000313" key="4">
    <source>
        <dbReference type="Proteomes" id="UP000677918"/>
    </source>
</evidence>
<keyword evidence="4" id="KW-1185">Reference proteome</keyword>
<keyword evidence="1" id="KW-0175">Coiled coil</keyword>
<keyword evidence="2" id="KW-1133">Transmembrane helix</keyword>
<gene>
    <name evidence="3" type="ORF">XYCOK13_35120</name>
</gene>
<feature type="coiled-coil region" evidence="1">
    <location>
        <begin position="86"/>
        <end position="113"/>
    </location>
</feature>
<proteinExistence type="predicted"/>